<accession>A0AA36NK16</accession>
<keyword evidence="4" id="KW-1185">Reference proteome</keyword>
<protein>
    <submittedName>
        <fullName evidence="3">Uncharacterized protein</fullName>
    </submittedName>
</protein>
<keyword evidence="2" id="KW-0732">Signal</keyword>
<reference evidence="3" key="1">
    <citation type="submission" date="2023-08" db="EMBL/GenBank/DDBJ databases">
        <authorList>
            <person name="Chen Y."/>
            <person name="Shah S."/>
            <person name="Dougan E. K."/>
            <person name="Thang M."/>
            <person name="Chan C."/>
        </authorList>
    </citation>
    <scope>NUCLEOTIDE SEQUENCE</scope>
</reference>
<feature type="non-terminal residue" evidence="3">
    <location>
        <position position="1"/>
    </location>
</feature>
<dbReference type="Proteomes" id="UP001178507">
    <property type="component" value="Unassembled WGS sequence"/>
</dbReference>
<feature type="signal peptide" evidence="2">
    <location>
        <begin position="1"/>
        <end position="23"/>
    </location>
</feature>
<comment type="caution">
    <text evidence="3">The sequence shown here is derived from an EMBL/GenBank/DDBJ whole genome shotgun (WGS) entry which is preliminary data.</text>
</comment>
<evidence type="ECO:0000256" key="1">
    <source>
        <dbReference type="SAM" id="MobiDB-lite"/>
    </source>
</evidence>
<dbReference type="AlphaFoldDB" id="A0AA36NK16"/>
<gene>
    <name evidence="3" type="ORF">EVOR1521_LOCUS28976</name>
</gene>
<feature type="non-terminal residue" evidence="3">
    <location>
        <position position="247"/>
    </location>
</feature>
<evidence type="ECO:0000313" key="3">
    <source>
        <dbReference type="EMBL" id="CAJ1407211.1"/>
    </source>
</evidence>
<organism evidence="3 4">
    <name type="scientific">Effrenium voratum</name>
    <dbReference type="NCBI Taxonomy" id="2562239"/>
    <lineage>
        <taxon>Eukaryota</taxon>
        <taxon>Sar</taxon>
        <taxon>Alveolata</taxon>
        <taxon>Dinophyceae</taxon>
        <taxon>Suessiales</taxon>
        <taxon>Symbiodiniaceae</taxon>
        <taxon>Effrenium</taxon>
    </lineage>
</organism>
<evidence type="ECO:0000313" key="4">
    <source>
        <dbReference type="Proteomes" id="UP001178507"/>
    </source>
</evidence>
<name>A0AA36NK16_9DINO</name>
<proteinExistence type="predicted"/>
<feature type="chain" id="PRO_5041432369" evidence="2">
    <location>
        <begin position="24"/>
        <end position="247"/>
    </location>
</feature>
<sequence>NNHKPSGMRRAALWLLLWGSWHAFVRPAPRGVAAPRRLRRARGAAEEGPRPALGTRTPMGQELETLLEEAKTCAEQRFFGLLQSLAGGGVPGLRSWLQGLGLGSRAWAALVWAEQQGACDLDEVLENSEDLAQALQLSGEELAAFLSQNATSHAESQPRGLLGAEHEELMRFLLREGRSNAAVEAFTNFDARLSAAGTGLSREKIEGLEALLASEVQERFKGDLQYLRAMRRYYGCLFPSLPSLDEG</sequence>
<dbReference type="EMBL" id="CAUJNA010003661">
    <property type="protein sequence ID" value="CAJ1407211.1"/>
    <property type="molecule type" value="Genomic_DNA"/>
</dbReference>
<feature type="region of interest" description="Disordered" evidence="1">
    <location>
        <begin position="39"/>
        <end position="58"/>
    </location>
</feature>
<evidence type="ECO:0000256" key="2">
    <source>
        <dbReference type="SAM" id="SignalP"/>
    </source>
</evidence>